<evidence type="ECO:0000313" key="3">
    <source>
        <dbReference type="Proteomes" id="UP000187209"/>
    </source>
</evidence>
<organism evidence="2 3">
    <name type="scientific">Stentor coeruleus</name>
    <dbReference type="NCBI Taxonomy" id="5963"/>
    <lineage>
        <taxon>Eukaryota</taxon>
        <taxon>Sar</taxon>
        <taxon>Alveolata</taxon>
        <taxon>Ciliophora</taxon>
        <taxon>Postciliodesmatophora</taxon>
        <taxon>Heterotrichea</taxon>
        <taxon>Heterotrichida</taxon>
        <taxon>Stentoridae</taxon>
        <taxon>Stentor</taxon>
    </lineage>
</organism>
<feature type="region of interest" description="Disordered" evidence="1">
    <location>
        <begin position="1"/>
        <end position="33"/>
    </location>
</feature>
<proteinExistence type="predicted"/>
<dbReference type="Proteomes" id="UP000187209">
    <property type="component" value="Unassembled WGS sequence"/>
</dbReference>
<evidence type="ECO:0000256" key="1">
    <source>
        <dbReference type="SAM" id="MobiDB-lite"/>
    </source>
</evidence>
<sequence length="80" mass="8909">MKPSQKLADIKKNPATRNPSSKGKNSLQRTSPYGLVSAVPKAKHQRQQVSEDLAFRPIMVTFIPSANSEITLKPDYPVQF</sequence>
<comment type="caution">
    <text evidence="2">The sequence shown here is derived from an EMBL/GenBank/DDBJ whole genome shotgun (WGS) entry which is preliminary data.</text>
</comment>
<evidence type="ECO:0000313" key="2">
    <source>
        <dbReference type="EMBL" id="OMJ80016.1"/>
    </source>
</evidence>
<accession>A0A1R2BTD9</accession>
<protein>
    <submittedName>
        <fullName evidence="2">Uncharacterized protein</fullName>
    </submittedName>
</protein>
<name>A0A1R2BTD9_9CILI</name>
<dbReference type="AlphaFoldDB" id="A0A1R2BTD9"/>
<reference evidence="2 3" key="1">
    <citation type="submission" date="2016-11" db="EMBL/GenBank/DDBJ databases">
        <title>The macronuclear genome of Stentor coeruleus: a giant cell with tiny introns.</title>
        <authorList>
            <person name="Slabodnick M."/>
            <person name="Ruby J.G."/>
            <person name="Reiff S.B."/>
            <person name="Swart E.C."/>
            <person name="Gosai S."/>
            <person name="Prabakaran S."/>
            <person name="Witkowska E."/>
            <person name="Larue G.E."/>
            <person name="Fisher S."/>
            <person name="Freeman R.M."/>
            <person name="Gunawardena J."/>
            <person name="Chu W."/>
            <person name="Stover N.A."/>
            <person name="Gregory B.D."/>
            <person name="Nowacki M."/>
            <person name="Derisi J."/>
            <person name="Roy S.W."/>
            <person name="Marshall W.F."/>
            <person name="Sood P."/>
        </authorList>
    </citation>
    <scope>NUCLEOTIDE SEQUENCE [LARGE SCALE GENOMIC DNA]</scope>
    <source>
        <strain evidence="2">WM001</strain>
    </source>
</reference>
<dbReference type="EMBL" id="MPUH01000443">
    <property type="protein sequence ID" value="OMJ80016.1"/>
    <property type="molecule type" value="Genomic_DNA"/>
</dbReference>
<gene>
    <name evidence="2" type="ORF">SteCoe_19839</name>
</gene>
<feature type="compositionally biased region" description="Polar residues" evidence="1">
    <location>
        <begin position="15"/>
        <end position="31"/>
    </location>
</feature>
<keyword evidence="3" id="KW-1185">Reference proteome</keyword>